<evidence type="ECO:0000256" key="11">
    <source>
        <dbReference type="ARBA" id="ARBA00023254"/>
    </source>
</evidence>
<organism evidence="17 18">
    <name type="scientific">Eimeria praecox</name>
    <dbReference type="NCBI Taxonomy" id="51316"/>
    <lineage>
        <taxon>Eukaryota</taxon>
        <taxon>Sar</taxon>
        <taxon>Alveolata</taxon>
        <taxon>Apicomplexa</taxon>
        <taxon>Conoidasida</taxon>
        <taxon>Coccidia</taxon>
        <taxon>Eucoccidiorida</taxon>
        <taxon>Eimeriorina</taxon>
        <taxon>Eimeriidae</taxon>
        <taxon>Eimeria</taxon>
    </lineage>
</organism>
<feature type="domain" description="Trichohyalin-plectin-homology" evidence="16">
    <location>
        <begin position="110"/>
        <end position="461"/>
    </location>
</feature>
<evidence type="ECO:0000256" key="7">
    <source>
        <dbReference type="ARBA" id="ARBA00023054"/>
    </source>
</evidence>
<name>U6H2S7_9EIME</name>
<evidence type="ECO:0000256" key="1">
    <source>
        <dbReference type="ARBA" id="ARBA00004123"/>
    </source>
</evidence>
<comment type="similarity">
    <text evidence="3">Belongs to the MNS1 family.</text>
</comment>
<dbReference type="PANTHER" id="PTHR19265:SF0">
    <property type="entry name" value="MEIOSIS-SPECIFIC NUCLEAR STRUCTURAL PROTEIN 1"/>
    <property type="match status" value="1"/>
</dbReference>
<reference evidence="17" key="1">
    <citation type="submission" date="2013-10" db="EMBL/GenBank/DDBJ databases">
        <title>Genomic analysis of the causative agents of coccidiosis in chickens.</title>
        <authorList>
            <person name="Reid A.J."/>
            <person name="Blake D."/>
            <person name="Billington K."/>
            <person name="Browne H."/>
            <person name="Dunn M."/>
            <person name="Hung S."/>
            <person name="Kawahara F."/>
            <person name="Miranda-Saavedra D."/>
            <person name="Mourier T."/>
            <person name="Nagra H."/>
            <person name="Otto T.D."/>
            <person name="Rawlings N."/>
            <person name="Sanchez A."/>
            <person name="Sanders M."/>
            <person name="Subramaniam C."/>
            <person name="Tay Y."/>
            <person name="Dear P."/>
            <person name="Doerig C."/>
            <person name="Gruber A."/>
            <person name="Parkinson J."/>
            <person name="Shirley M."/>
            <person name="Wan K.L."/>
            <person name="Berriman M."/>
            <person name="Tomley F."/>
            <person name="Pain A."/>
        </authorList>
    </citation>
    <scope>NUCLEOTIDE SEQUENCE [LARGE SCALE GENOMIC DNA]</scope>
    <source>
        <strain evidence="17">Houghton</strain>
    </source>
</reference>
<feature type="compositionally biased region" description="Basic and acidic residues" evidence="15">
    <location>
        <begin position="9"/>
        <end position="23"/>
    </location>
</feature>
<reference evidence="17" key="2">
    <citation type="submission" date="2013-10" db="EMBL/GenBank/DDBJ databases">
        <authorList>
            <person name="Aslett M."/>
        </authorList>
    </citation>
    <scope>NUCLEOTIDE SEQUENCE [LARGE SCALE GENOMIC DNA]</scope>
    <source>
        <strain evidence="17">Houghton</strain>
    </source>
</reference>
<feature type="region of interest" description="Disordered" evidence="15">
    <location>
        <begin position="1"/>
        <end position="23"/>
    </location>
</feature>
<evidence type="ECO:0000259" key="16">
    <source>
        <dbReference type="Pfam" id="PF13868"/>
    </source>
</evidence>
<gene>
    <name evidence="17" type="ORF">EPH_0062010</name>
</gene>
<accession>U6H2S7</accession>
<keyword evidence="11" id="KW-0469">Meiosis</keyword>
<dbReference type="InterPro" id="IPR026504">
    <property type="entry name" value="MNS1"/>
</dbReference>
<keyword evidence="18" id="KW-1185">Reference proteome</keyword>
<evidence type="ECO:0000256" key="10">
    <source>
        <dbReference type="ARBA" id="ARBA00023242"/>
    </source>
</evidence>
<evidence type="ECO:0000256" key="13">
    <source>
        <dbReference type="ARBA" id="ARBA00046114"/>
    </source>
</evidence>
<sequence>MGKASNRLAVERRLERRRSEEQQNRALAEIEAARIQMINLARSDARVEALRRQNAAKADIGELSRDLEFTFEEQRAQQNAKEKQLHQRIADTLEQQLKQEKAAALERQKICQESEEIRKLKEQLATARVNRERAAQLLERQLREADAAFEDAKLELAMEEKRLAECENARRQELDRSLQMRQVGMDLAAQIDERQRMKQEETAEKYATEKQQVGAVVARLLEEMENEKRQSMERRRLHAEMVAEATKERARQKQLLLDKKIKEENEIREYLDMQRKRAEDLAREKELIRREKARILDELLQQQIRKQQEETDYAQLIADLYEFEREEQERLKEEAQKEKRQQERVALATAFKEQMEEKERRRQEQLAEEGQFRQELYAKFAREARLEQMTLQRRKLALLEHNRQVEAMIQERRRQLTEERERDREECRKLLELEAEKQAVIQQERERLLRENAELADFLPKNTLHDTREHNIVRSARQQLASIHLDPLTPLPRTLRTLPAGESREIHS</sequence>
<feature type="coiled-coil region" evidence="14">
    <location>
        <begin position="210"/>
        <end position="241"/>
    </location>
</feature>
<evidence type="ECO:0000256" key="5">
    <source>
        <dbReference type="ARBA" id="ARBA00022490"/>
    </source>
</evidence>
<keyword evidence="7 14" id="KW-0175">Coiled coil</keyword>
<keyword evidence="12" id="KW-0966">Cell projection</keyword>
<keyword evidence="10" id="KW-0539">Nucleus</keyword>
<dbReference type="EMBL" id="HG694306">
    <property type="protein sequence ID" value="CDI85783.1"/>
    <property type="molecule type" value="Genomic_DNA"/>
</dbReference>
<evidence type="ECO:0000256" key="3">
    <source>
        <dbReference type="ARBA" id="ARBA00009158"/>
    </source>
</evidence>
<dbReference type="Proteomes" id="UP000018201">
    <property type="component" value="Unassembled WGS sequence"/>
</dbReference>
<evidence type="ECO:0000256" key="4">
    <source>
        <dbReference type="ARBA" id="ARBA00014813"/>
    </source>
</evidence>
<dbReference type="GO" id="GO:0005634">
    <property type="term" value="C:nucleus"/>
    <property type="evidence" value="ECO:0007669"/>
    <property type="project" value="UniProtKB-SubCell"/>
</dbReference>
<evidence type="ECO:0000256" key="8">
    <source>
        <dbReference type="ARBA" id="ARBA00023069"/>
    </source>
</evidence>
<evidence type="ECO:0000256" key="14">
    <source>
        <dbReference type="SAM" id="Coils"/>
    </source>
</evidence>
<protein>
    <recommendedName>
        <fullName evidence="4">Meiosis-specific nuclear structural protein 1</fullName>
    </recommendedName>
</protein>
<keyword evidence="8" id="KW-0969">Cilium</keyword>
<evidence type="ECO:0000313" key="18">
    <source>
        <dbReference type="Proteomes" id="UP000018201"/>
    </source>
</evidence>
<feature type="coiled-coil region" evidence="14">
    <location>
        <begin position="83"/>
        <end position="176"/>
    </location>
</feature>
<evidence type="ECO:0000256" key="6">
    <source>
        <dbReference type="ARBA" id="ARBA00022846"/>
    </source>
</evidence>
<evidence type="ECO:0000256" key="9">
    <source>
        <dbReference type="ARBA" id="ARBA00023212"/>
    </source>
</evidence>
<evidence type="ECO:0000313" key="17">
    <source>
        <dbReference type="EMBL" id="CDI85783.1"/>
    </source>
</evidence>
<evidence type="ECO:0000256" key="15">
    <source>
        <dbReference type="SAM" id="MobiDB-lite"/>
    </source>
</evidence>
<dbReference type="OrthoDB" id="197839at2759"/>
<dbReference type="VEuPathDB" id="ToxoDB:EPH_0062010"/>
<evidence type="ECO:0000256" key="2">
    <source>
        <dbReference type="ARBA" id="ARBA00004611"/>
    </source>
</evidence>
<dbReference type="Pfam" id="PF13868">
    <property type="entry name" value="TPH"/>
    <property type="match status" value="1"/>
</dbReference>
<comment type="function">
    <text evidence="13">Microtubule inner protein (MIP) part of the dynein-decorated doublet microtubules (DMTs) in cilia axoneme, which is required for motile cilia beating. May play a role in the control of meiotic division and germ cell differentiation through regulation of pairing and recombination during meiosis. Required for sperm flagella assembly. May play a role in the assembly and function of the outer dynein arm-docking complex (ODA-DC). ODA-DC mediates outer dynein arms (ODA) binding onto the axonemal doublet microtubules.</text>
</comment>
<evidence type="ECO:0000256" key="12">
    <source>
        <dbReference type="ARBA" id="ARBA00023273"/>
    </source>
</evidence>
<dbReference type="AlphaFoldDB" id="U6H2S7"/>
<dbReference type="PANTHER" id="PTHR19265">
    <property type="entry name" value="MEIOSIS-SPECIFIC NUCLEAR STRUCTURAL PROTEIN 1"/>
    <property type="match status" value="1"/>
</dbReference>
<feature type="coiled-coil region" evidence="14">
    <location>
        <begin position="402"/>
        <end position="433"/>
    </location>
</feature>
<comment type="subcellular location">
    <subcellularLocation>
        <location evidence="2">Cytoplasm</location>
        <location evidence="2">Cytoskeleton</location>
        <location evidence="2">Flagellum axoneme</location>
    </subcellularLocation>
    <subcellularLocation>
        <location evidence="1">Nucleus</location>
    </subcellularLocation>
</comment>
<proteinExistence type="inferred from homology"/>
<dbReference type="GO" id="GO:0051321">
    <property type="term" value="P:meiotic cell cycle"/>
    <property type="evidence" value="ECO:0007669"/>
    <property type="project" value="UniProtKB-KW"/>
</dbReference>
<keyword evidence="5" id="KW-0963">Cytoplasm</keyword>
<keyword evidence="9" id="KW-0206">Cytoskeleton</keyword>
<keyword evidence="6" id="KW-0282">Flagellum</keyword>
<feature type="coiled-coil region" evidence="14">
    <location>
        <begin position="271"/>
        <end position="375"/>
    </location>
</feature>
<dbReference type="InterPro" id="IPR043597">
    <property type="entry name" value="TPH_dom"/>
</dbReference>